<dbReference type="Proteomes" id="UP000593577">
    <property type="component" value="Unassembled WGS sequence"/>
</dbReference>
<evidence type="ECO:0000313" key="2">
    <source>
        <dbReference type="Proteomes" id="UP000593577"/>
    </source>
</evidence>
<evidence type="ECO:0008006" key="3">
    <source>
        <dbReference type="Google" id="ProtNLM"/>
    </source>
</evidence>
<accession>A0A7J8WX61</accession>
<reference evidence="1 2" key="1">
    <citation type="journal article" date="2019" name="Genome Biol. Evol.">
        <title>Insights into the evolution of the New World diploid cottons (Gossypium, subgenus Houzingenia) based on genome sequencing.</title>
        <authorList>
            <person name="Grover C.E."/>
            <person name="Arick M.A. 2nd"/>
            <person name="Thrash A."/>
            <person name="Conover J.L."/>
            <person name="Sanders W.S."/>
            <person name="Peterson D.G."/>
            <person name="Frelichowski J.E."/>
            <person name="Scheffler J.A."/>
            <person name="Scheffler B.E."/>
            <person name="Wendel J.F."/>
        </authorList>
    </citation>
    <scope>NUCLEOTIDE SEQUENCE [LARGE SCALE GENOMIC DNA]</scope>
    <source>
        <strain evidence="1">185</strain>
        <tissue evidence="1">Leaf</tissue>
    </source>
</reference>
<keyword evidence="2" id="KW-1185">Reference proteome</keyword>
<comment type="caution">
    <text evidence="1">The sequence shown here is derived from an EMBL/GenBank/DDBJ whole genome shotgun (WGS) entry which is preliminary data.</text>
</comment>
<name>A0A7J8WX61_GOSAI</name>
<dbReference type="AlphaFoldDB" id="A0A7J8WX61"/>
<evidence type="ECO:0000313" key="1">
    <source>
        <dbReference type="EMBL" id="MBA0679618.1"/>
    </source>
</evidence>
<dbReference type="EMBL" id="JABFAA010000004">
    <property type="protein sequence ID" value="MBA0679618.1"/>
    <property type="molecule type" value="Genomic_DNA"/>
</dbReference>
<protein>
    <recommendedName>
        <fullName evidence="3">DUF4283 domain-containing protein</fullName>
    </recommendedName>
</protein>
<gene>
    <name evidence="1" type="ORF">Goari_011377</name>
</gene>
<sequence>MENKLAELSLEDGEEEILLLPNEFESQKAVYDFCFVGCFLIASVVHFPVMRSTIANLWHPWRVLNGAPWTFNNHLLVIHRLEDGKDPMKSRRVVLMSSVCLREEGEGELGEGNQGRSDLGRAF</sequence>
<proteinExistence type="predicted"/>
<organism evidence="1 2">
    <name type="scientific">Gossypium aridum</name>
    <name type="common">American cotton</name>
    <name type="synonym">Erioxylum aridum</name>
    <dbReference type="NCBI Taxonomy" id="34290"/>
    <lineage>
        <taxon>Eukaryota</taxon>
        <taxon>Viridiplantae</taxon>
        <taxon>Streptophyta</taxon>
        <taxon>Embryophyta</taxon>
        <taxon>Tracheophyta</taxon>
        <taxon>Spermatophyta</taxon>
        <taxon>Magnoliopsida</taxon>
        <taxon>eudicotyledons</taxon>
        <taxon>Gunneridae</taxon>
        <taxon>Pentapetalae</taxon>
        <taxon>rosids</taxon>
        <taxon>malvids</taxon>
        <taxon>Malvales</taxon>
        <taxon>Malvaceae</taxon>
        <taxon>Malvoideae</taxon>
        <taxon>Gossypium</taxon>
    </lineage>
</organism>